<dbReference type="Proteomes" id="UP001055125">
    <property type="component" value="Unassembled WGS sequence"/>
</dbReference>
<accession>A0ABQ4RW08</accession>
<protein>
    <recommendedName>
        <fullName evidence="3">XRE family transcriptional regulator</fullName>
    </recommendedName>
</protein>
<gene>
    <name evidence="1" type="ORF">OCOJLMKI_2224</name>
</gene>
<keyword evidence="2" id="KW-1185">Reference proteome</keyword>
<reference evidence="1" key="1">
    <citation type="journal article" date="2021" name="Front. Microbiol.">
        <title>Comprehensive Comparative Genomics and Phenotyping of Methylobacterium Species.</title>
        <authorList>
            <person name="Alessa O."/>
            <person name="Ogura Y."/>
            <person name="Fujitani Y."/>
            <person name="Takami H."/>
            <person name="Hayashi T."/>
            <person name="Sahin N."/>
            <person name="Tani A."/>
        </authorList>
    </citation>
    <scope>NUCLEOTIDE SEQUENCE</scope>
    <source>
        <strain evidence="1">DSM 19015</strain>
    </source>
</reference>
<comment type="caution">
    <text evidence="1">The sequence shown here is derived from an EMBL/GenBank/DDBJ whole genome shotgun (WGS) entry which is preliminary data.</text>
</comment>
<reference evidence="1" key="2">
    <citation type="submission" date="2021-08" db="EMBL/GenBank/DDBJ databases">
        <authorList>
            <person name="Tani A."/>
            <person name="Ola A."/>
            <person name="Ogura Y."/>
            <person name="Katsura K."/>
            <person name="Hayashi T."/>
        </authorList>
    </citation>
    <scope>NUCLEOTIDE SEQUENCE</scope>
    <source>
        <strain evidence="1">DSM 19015</strain>
    </source>
</reference>
<evidence type="ECO:0000313" key="1">
    <source>
        <dbReference type="EMBL" id="GJD95015.1"/>
    </source>
</evidence>
<organism evidence="1 2">
    <name type="scientific">Methylobacterium iners</name>
    <dbReference type="NCBI Taxonomy" id="418707"/>
    <lineage>
        <taxon>Bacteria</taxon>
        <taxon>Pseudomonadati</taxon>
        <taxon>Pseudomonadota</taxon>
        <taxon>Alphaproteobacteria</taxon>
        <taxon>Hyphomicrobiales</taxon>
        <taxon>Methylobacteriaceae</taxon>
        <taxon>Methylobacterium</taxon>
    </lineage>
</organism>
<proteinExistence type="predicted"/>
<dbReference type="RefSeq" id="WP_238244169.1">
    <property type="nucleotide sequence ID" value="NZ_BPQP01000032.1"/>
</dbReference>
<dbReference type="EMBL" id="BPQP01000032">
    <property type="protein sequence ID" value="GJD95015.1"/>
    <property type="molecule type" value="Genomic_DNA"/>
</dbReference>
<evidence type="ECO:0008006" key="3">
    <source>
        <dbReference type="Google" id="ProtNLM"/>
    </source>
</evidence>
<name>A0ABQ4RW08_9HYPH</name>
<evidence type="ECO:0000313" key="2">
    <source>
        <dbReference type="Proteomes" id="UP001055125"/>
    </source>
</evidence>
<sequence length="73" mass="7687">MLAKQQIAAQLTHMAKVQISDITRAVKGSEKAVALNEITDLARRLNLLADAIATKPPAAAVVNPSVEVTLEPA</sequence>